<feature type="compositionally biased region" description="Polar residues" evidence="1">
    <location>
        <begin position="155"/>
        <end position="171"/>
    </location>
</feature>
<feature type="compositionally biased region" description="Low complexity" evidence="1">
    <location>
        <begin position="172"/>
        <end position="181"/>
    </location>
</feature>
<sequence length="276" mass="30543">MKPVGGRDCNDTSGCGSLIWRVIPSSHFRNNDDQPPRYHAQLSRAQSAKRITKNGLVVDELTDLASQLATPSAAAAQAVLQVSRSVSIESRGSRVVPLLERRDSVAKMAWDGLSSIVHRRVAKEAKKYGFVAVEMLELPSFVMISEKNFRGTFGTSARRQATSPAATTRGRSPSSSFSPFSVQPTASQMTTVHEVDEENLRVAAETARESFEDATKERREEHPVGHVYLFSKEEFKVLALLSGVFGCVLEYVLFLRLIRCRLLGLCVAMYVHLQMP</sequence>
<accession>A0A914RX02</accession>
<evidence type="ECO:0000256" key="2">
    <source>
        <dbReference type="SAM" id="Phobius"/>
    </source>
</evidence>
<evidence type="ECO:0000256" key="1">
    <source>
        <dbReference type="SAM" id="MobiDB-lite"/>
    </source>
</evidence>
<keyword evidence="3" id="KW-1185">Reference proteome</keyword>
<dbReference type="AlphaFoldDB" id="A0A914RX02"/>
<feature type="transmembrane region" description="Helical" evidence="2">
    <location>
        <begin position="237"/>
        <end position="255"/>
    </location>
</feature>
<evidence type="ECO:0000313" key="4">
    <source>
        <dbReference type="WBParaSite" id="PEQ_0001102001-mRNA-1"/>
    </source>
</evidence>
<dbReference type="WBParaSite" id="PEQ_0001102001-mRNA-1">
    <property type="protein sequence ID" value="PEQ_0001102001-mRNA-1"/>
    <property type="gene ID" value="PEQ_0001102001"/>
</dbReference>
<keyword evidence="2" id="KW-0812">Transmembrane</keyword>
<evidence type="ECO:0000313" key="3">
    <source>
        <dbReference type="Proteomes" id="UP000887564"/>
    </source>
</evidence>
<organism evidence="3 4">
    <name type="scientific">Parascaris equorum</name>
    <name type="common">Equine roundworm</name>
    <dbReference type="NCBI Taxonomy" id="6256"/>
    <lineage>
        <taxon>Eukaryota</taxon>
        <taxon>Metazoa</taxon>
        <taxon>Ecdysozoa</taxon>
        <taxon>Nematoda</taxon>
        <taxon>Chromadorea</taxon>
        <taxon>Rhabditida</taxon>
        <taxon>Spirurina</taxon>
        <taxon>Ascaridomorpha</taxon>
        <taxon>Ascaridoidea</taxon>
        <taxon>Ascarididae</taxon>
        <taxon>Parascaris</taxon>
    </lineage>
</organism>
<keyword evidence="2" id="KW-0472">Membrane</keyword>
<dbReference type="Proteomes" id="UP000887564">
    <property type="component" value="Unplaced"/>
</dbReference>
<reference evidence="4" key="1">
    <citation type="submission" date="2022-11" db="UniProtKB">
        <authorList>
            <consortium name="WormBaseParasite"/>
        </authorList>
    </citation>
    <scope>IDENTIFICATION</scope>
</reference>
<keyword evidence="2" id="KW-1133">Transmembrane helix</keyword>
<proteinExistence type="predicted"/>
<protein>
    <submittedName>
        <fullName evidence="4">Uncharacterized protein</fullName>
    </submittedName>
</protein>
<name>A0A914RX02_PAREQ</name>
<feature type="region of interest" description="Disordered" evidence="1">
    <location>
        <begin position="155"/>
        <end position="185"/>
    </location>
</feature>